<proteinExistence type="predicted"/>
<gene>
    <name evidence="1" type="ORF">HA039_16440</name>
</gene>
<evidence type="ECO:0000313" key="2">
    <source>
        <dbReference type="Proteomes" id="UP000501179"/>
    </source>
</evidence>
<accession>A0A6G9H084</accession>
<evidence type="ECO:0000313" key="1">
    <source>
        <dbReference type="EMBL" id="QIQ03699.1"/>
    </source>
</evidence>
<dbReference type="RefSeq" id="WP_167030082.1">
    <property type="nucleotide sequence ID" value="NZ_CP050177.1"/>
</dbReference>
<organism evidence="1 2">
    <name type="scientific">Streptomyces liangshanensis</name>
    <dbReference type="NCBI Taxonomy" id="2717324"/>
    <lineage>
        <taxon>Bacteria</taxon>
        <taxon>Bacillati</taxon>
        <taxon>Actinomycetota</taxon>
        <taxon>Actinomycetes</taxon>
        <taxon>Kitasatosporales</taxon>
        <taxon>Streptomycetaceae</taxon>
        <taxon>Streptomyces</taxon>
    </lineage>
</organism>
<dbReference type="KEGG" id="slia:HA039_16440"/>
<reference evidence="1 2" key="1">
    <citation type="submission" date="2020-03" db="EMBL/GenBank/DDBJ databases">
        <title>A novel species.</title>
        <authorList>
            <person name="Gao J."/>
        </authorList>
    </citation>
    <scope>NUCLEOTIDE SEQUENCE [LARGE SCALE GENOMIC DNA]</scope>
    <source>
        <strain evidence="1 2">QMT-12</strain>
    </source>
</reference>
<sequence>MTTYHLDLGDSNAEALDSVTKLTLTGSELDFDAFLASNSSAPVPLWGNVVLTRGDVRHPATTTWVEDVENTETHQDVVLIAGDPSAPTARRVRLADAWASASYHLDEDDDPDAFVITFADITIEK</sequence>
<keyword evidence="2" id="KW-1185">Reference proteome</keyword>
<protein>
    <submittedName>
        <fullName evidence="1">Uncharacterized protein</fullName>
    </submittedName>
</protein>
<dbReference type="AlphaFoldDB" id="A0A6G9H084"/>
<dbReference type="Proteomes" id="UP000501179">
    <property type="component" value="Chromosome"/>
</dbReference>
<dbReference type="EMBL" id="CP050177">
    <property type="protein sequence ID" value="QIQ03699.1"/>
    <property type="molecule type" value="Genomic_DNA"/>
</dbReference>
<name>A0A6G9H084_9ACTN</name>